<evidence type="ECO:0000256" key="2">
    <source>
        <dbReference type="ARBA" id="ARBA00022729"/>
    </source>
</evidence>
<protein>
    <submittedName>
        <fullName evidence="4">Polysaccharide deacetylase family protein</fullName>
    </submittedName>
</protein>
<dbReference type="Proteomes" id="UP000595074">
    <property type="component" value="Chromosome"/>
</dbReference>
<dbReference type="Gene3D" id="3.20.20.370">
    <property type="entry name" value="Glycoside hydrolase/deacetylase"/>
    <property type="match status" value="1"/>
</dbReference>
<dbReference type="InterPro" id="IPR051398">
    <property type="entry name" value="Polysacch_Deacetylase"/>
</dbReference>
<keyword evidence="5" id="KW-1185">Reference proteome</keyword>
<dbReference type="GO" id="GO:0005576">
    <property type="term" value="C:extracellular region"/>
    <property type="evidence" value="ECO:0007669"/>
    <property type="project" value="UniProtKB-SubCell"/>
</dbReference>
<dbReference type="GO" id="GO:0005975">
    <property type="term" value="P:carbohydrate metabolic process"/>
    <property type="evidence" value="ECO:0007669"/>
    <property type="project" value="InterPro"/>
</dbReference>
<organism evidence="4 5">
    <name type="scientific">Sulfurovum indicum</name>
    <dbReference type="NCBI Taxonomy" id="2779528"/>
    <lineage>
        <taxon>Bacteria</taxon>
        <taxon>Pseudomonadati</taxon>
        <taxon>Campylobacterota</taxon>
        <taxon>Epsilonproteobacteria</taxon>
        <taxon>Campylobacterales</taxon>
        <taxon>Sulfurovaceae</taxon>
        <taxon>Sulfurovum</taxon>
    </lineage>
</organism>
<dbReference type="InterPro" id="IPR011330">
    <property type="entry name" value="Glyco_hydro/deAcase_b/a-brl"/>
</dbReference>
<sequence>MWSILGIVMILAAYFSYRYAWWKPAVDYRYPRILMYHMVRDPIKGKKFNSLRVSPVDFDVQVRYLAENGWHSFTMDEAYEQRRSLPEKSVVITFDDGYRDNLTNALPILKKYGFKATIYLVNDRHNRDWSGYRKAKNEGAGLKDEPKLSDDEVRELLASGLIEIGAHTQTHANLNSLDEKQSKKEICHSKEQIEMQFQTLCRSFAYPFGLYGEKDKKIVAECGYSNAVTTKAGIADLKRCDPFEIPRITVSGKDHFFVFWLKLRTGKRGVKK</sequence>
<dbReference type="GO" id="GO:0016810">
    <property type="term" value="F:hydrolase activity, acting on carbon-nitrogen (but not peptide) bonds"/>
    <property type="evidence" value="ECO:0007669"/>
    <property type="project" value="InterPro"/>
</dbReference>
<dbReference type="InterPro" id="IPR002509">
    <property type="entry name" value="NODB_dom"/>
</dbReference>
<evidence type="ECO:0000259" key="3">
    <source>
        <dbReference type="PROSITE" id="PS51677"/>
    </source>
</evidence>
<name>A0A7M1S6H1_9BACT</name>
<dbReference type="SUPFAM" id="SSF88713">
    <property type="entry name" value="Glycoside hydrolase/deacetylase"/>
    <property type="match status" value="1"/>
</dbReference>
<keyword evidence="2" id="KW-0732">Signal</keyword>
<gene>
    <name evidence="4" type="ORF">IMZ28_02315</name>
</gene>
<dbReference type="PANTHER" id="PTHR34216">
    <property type="match status" value="1"/>
</dbReference>
<dbReference type="EMBL" id="CP063164">
    <property type="protein sequence ID" value="QOR62958.1"/>
    <property type="molecule type" value="Genomic_DNA"/>
</dbReference>
<evidence type="ECO:0000256" key="1">
    <source>
        <dbReference type="ARBA" id="ARBA00004613"/>
    </source>
</evidence>
<dbReference type="KEGG" id="sinu:IMZ28_02315"/>
<feature type="domain" description="NodB homology" evidence="3">
    <location>
        <begin position="88"/>
        <end position="272"/>
    </location>
</feature>
<proteinExistence type="predicted"/>
<reference evidence="4 5" key="1">
    <citation type="submission" date="2020-10" db="EMBL/GenBank/DDBJ databases">
        <title>The genome of sulfurovum sp.</title>
        <authorList>
            <person name="Xie S."/>
            <person name="Shao Z."/>
            <person name="Jiang L."/>
        </authorList>
    </citation>
    <scope>NUCLEOTIDE SEQUENCE [LARGE SCALE GENOMIC DNA]</scope>
    <source>
        <strain evidence="4 5">ST-419</strain>
    </source>
</reference>
<dbReference type="PANTHER" id="PTHR34216:SF3">
    <property type="entry name" value="POLY-BETA-1,6-N-ACETYL-D-GLUCOSAMINE N-DEACETYLASE"/>
    <property type="match status" value="1"/>
</dbReference>
<dbReference type="PROSITE" id="PS51677">
    <property type="entry name" value="NODB"/>
    <property type="match status" value="1"/>
</dbReference>
<comment type="subcellular location">
    <subcellularLocation>
        <location evidence="1">Secreted</location>
    </subcellularLocation>
</comment>
<dbReference type="Pfam" id="PF01522">
    <property type="entry name" value="Polysacc_deac_1"/>
    <property type="match status" value="1"/>
</dbReference>
<dbReference type="CDD" id="cd10918">
    <property type="entry name" value="CE4_NodB_like_5s_6s"/>
    <property type="match status" value="1"/>
</dbReference>
<evidence type="ECO:0000313" key="5">
    <source>
        <dbReference type="Proteomes" id="UP000595074"/>
    </source>
</evidence>
<evidence type="ECO:0000313" key="4">
    <source>
        <dbReference type="EMBL" id="QOR62958.1"/>
    </source>
</evidence>
<dbReference type="AlphaFoldDB" id="A0A7M1S6H1"/>
<accession>A0A7M1S6H1</accession>